<protein>
    <submittedName>
        <fullName evidence="1">Uncharacterized protein</fullName>
    </submittedName>
</protein>
<proteinExistence type="predicted"/>
<organism evidence="1 2">
    <name type="scientific">Canavalia gladiata</name>
    <name type="common">Sword bean</name>
    <name type="synonym">Dolichos gladiatus</name>
    <dbReference type="NCBI Taxonomy" id="3824"/>
    <lineage>
        <taxon>Eukaryota</taxon>
        <taxon>Viridiplantae</taxon>
        <taxon>Streptophyta</taxon>
        <taxon>Embryophyta</taxon>
        <taxon>Tracheophyta</taxon>
        <taxon>Spermatophyta</taxon>
        <taxon>Magnoliopsida</taxon>
        <taxon>eudicotyledons</taxon>
        <taxon>Gunneridae</taxon>
        <taxon>Pentapetalae</taxon>
        <taxon>rosids</taxon>
        <taxon>fabids</taxon>
        <taxon>Fabales</taxon>
        <taxon>Fabaceae</taxon>
        <taxon>Papilionoideae</taxon>
        <taxon>50 kb inversion clade</taxon>
        <taxon>NPAAA clade</taxon>
        <taxon>indigoferoid/millettioid clade</taxon>
        <taxon>Phaseoleae</taxon>
        <taxon>Canavalia</taxon>
    </lineage>
</organism>
<evidence type="ECO:0000313" key="1">
    <source>
        <dbReference type="EMBL" id="KAK7351496.1"/>
    </source>
</evidence>
<name>A0AAN9MBI2_CANGL</name>
<dbReference type="EMBL" id="JAYMYQ010000002">
    <property type="protein sequence ID" value="KAK7351496.1"/>
    <property type="molecule type" value="Genomic_DNA"/>
</dbReference>
<reference evidence="1 2" key="1">
    <citation type="submission" date="2024-01" db="EMBL/GenBank/DDBJ databases">
        <title>The genomes of 5 underutilized Papilionoideae crops provide insights into root nodulation and disease resistanc.</title>
        <authorList>
            <person name="Jiang F."/>
        </authorList>
    </citation>
    <scope>NUCLEOTIDE SEQUENCE [LARGE SCALE GENOMIC DNA]</scope>
    <source>
        <strain evidence="1">LVBAO_FW01</strain>
        <tissue evidence="1">Leaves</tissue>
    </source>
</reference>
<keyword evidence="2" id="KW-1185">Reference proteome</keyword>
<gene>
    <name evidence="1" type="ORF">VNO77_11006</name>
</gene>
<accession>A0AAN9MBI2</accession>
<comment type="caution">
    <text evidence="1">The sequence shown here is derived from an EMBL/GenBank/DDBJ whole genome shotgun (WGS) entry which is preliminary data.</text>
</comment>
<sequence length="201" mass="23115">MIKMRASTPKQILCAFSTEHLNGDNPQIIYYGIPFVIIRIKILSIGYLCRIIATSMQENCSVDYQLLSMNQVRVQKRREKQYVEKGGSVGDYRNEEEEEEEDEYIARSEAVPRKATMAFTRAGPHYSLLFLFVLPPVDHCSRQSHATLTSLFFSNVEDRLKIRVILVCLRMRNVQESNSTSTDLPLSSFLFSQLFNANSIF</sequence>
<dbReference type="AlphaFoldDB" id="A0AAN9MBI2"/>
<dbReference type="Proteomes" id="UP001367508">
    <property type="component" value="Unassembled WGS sequence"/>
</dbReference>
<evidence type="ECO:0000313" key="2">
    <source>
        <dbReference type="Proteomes" id="UP001367508"/>
    </source>
</evidence>